<feature type="region of interest" description="Disordered" evidence="1">
    <location>
        <begin position="973"/>
        <end position="1010"/>
    </location>
</feature>
<dbReference type="Gene3D" id="2.60.40.10">
    <property type="entry name" value="Immunoglobulins"/>
    <property type="match status" value="1"/>
</dbReference>
<comment type="caution">
    <text evidence="4">The sequence shown here is derived from an EMBL/GenBank/DDBJ whole genome shotgun (WGS) entry which is preliminary data.</text>
</comment>
<reference evidence="4 5" key="1">
    <citation type="journal article" date="2021" name="Environ. Microbiol.">
        <title>Genetic insights into the dark matter of the mammalian gut microbiota through targeted genome reconstruction.</title>
        <authorList>
            <person name="Lugli G.A."/>
            <person name="Alessandri G."/>
            <person name="Milani C."/>
            <person name="Viappiani A."/>
            <person name="Fontana F."/>
            <person name="Tarracchini C."/>
            <person name="Mancabelli L."/>
            <person name="Argentini C."/>
            <person name="Ruiz L."/>
            <person name="Margolles A."/>
            <person name="van Sinderen D."/>
            <person name="Turroni F."/>
            <person name="Ventura M."/>
        </authorList>
    </citation>
    <scope>NUCLEOTIDE SEQUENCE [LARGE SCALE GENOMIC DNA]</scope>
    <source>
        <strain evidence="4 5">MA2</strain>
    </source>
</reference>
<dbReference type="InterPro" id="IPR013783">
    <property type="entry name" value="Ig-like_fold"/>
</dbReference>
<feature type="transmembrane region" description="Helical" evidence="2">
    <location>
        <begin position="130"/>
        <end position="149"/>
    </location>
</feature>
<organism evidence="4 5">
    <name type="scientific">Bifidobacterium santillanense</name>
    <dbReference type="NCBI Taxonomy" id="2809028"/>
    <lineage>
        <taxon>Bacteria</taxon>
        <taxon>Bacillati</taxon>
        <taxon>Actinomycetota</taxon>
        <taxon>Actinomycetes</taxon>
        <taxon>Bifidobacteriales</taxon>
        <taxon>Bifidobacteriaceae</taxon>
        <taxon>Bifidobacterium</taxon>
    </lineage>
</organism>
<dbReference type="InterPro" id="IPR041033">
    <property type="entry name" value="SpaA_PFL_dom_1"/>
</dbReference>
<dbReference type="Gene3D" id="2.60.40.3050">
    <property type="match status" value="1"/>
</dbReference>
<gene>
    <name evidence="4" type="ORF">JS528_07165</name>
</gene>
<feature type="compositionally biased region" description="Low complexity" evidence="1">
    <location>
        <begin position="749"/>
        <end position="759"/>
    </location>
</feature>
<keyword evidence="2" id="KW-0812">Transmembrane</keyword>
<accession>A0ABS5UQF9</accession>
<feature type="region of interest" description="Disordered" evidence="1">
    <location>
        <begin position="1"/>
        <end position="98"/>
    </location>
</feature>
<feature type="transmembrane region" description="Helical" evidence="2">
    <location>
        <begin position="1091"/>
        <end position="1113"/>
    </location>
</feature>
<dbReference type="InterPro" id="IPR038174">
    <property type="entry name" value="Strep_pil_link_sf"/>
</dbReference>
<evidence type="ECO:0000259" key="3">
    <source>
        <dbReference type="Pfam" id="PF17802"/>
    </source>
</evidence>
<evidence type="ECO:0000313" key="4">
    <source>
        <dbReference type="EMBL" id="MBT1173132.1"/>
    </source>
</evidence>
<name>A0ABS5UQF9_9BIFI</name>
<keyword evidence="5" id="KW-1185">Reference proteome</keyword>
<dbReference type="Pfam" id="PF17802">
    <property type="entry name" value="SpaA"/>
    <property type="match status" value="1"/>
</dbReference>
<protein>
    <submittedName>
        <fullName evidence="4">LPXTG cell wall anchor domain-containing protein</fullName>
    </submittedName>
</protein>
<feature type="region of interest" description="Disordered" evidence="1">
    <location>
        <begin position="726"/>
        <end position="782"/>
    </location>
</feature>
<dbReference type="Proteomes" id="UP000773064">
    <property type="component" value="Unassembled WGS sequence"/>
</dbReference>
<dbReference type="SUPFAM" id="SSF117074">
    <property type="entry name" value="Hypothetical protein PA1324"/>
    <property type="match status" value="1"/>
</dbReference>
<dbReference type="RefSeq" id="WP_214358392.1">
    <property type="nucleotide sequence ID" value="NZ_JAFEJS010000006.1"/>
</dbReference>
<sequence length="1123" mass="119122">MRHEFHNGQADGGRDDERGREDLREETFPHEERRRVTPRESPRPESPGEPRTEPTEEPRAESLRPEALPQWPPAWYGIPRPRGNGGGRHENPGGGADDFALIPDASFPTEAGTHGLGVKRRLCGRRMRRGLRWCAAWSAVAMLLTMTVLPPVPDARAGDSAMALGAGQTVLHGDDPASSGNVVHGDDGVIVTAAADGESSTTLPDGVTWKEVRAYIDEHFTGSRVFADAVYDAIRASGQDYTDERLEDQDDLYSAAGVIRLFGVLDPDHTTITVDKPLEDDAVLTGVTLLGNTGSLEIRDVGNHRGLAFIEDAFTPAADGAQPYQTPAGPAIRVSPMNLTVLPKNPYAYNLTKARSGHHTFNTTAYSDLSINVVRDPEGKDARVDIDTTLTVRDGKVEFNLDSGKRRSGNASDAGANAEGDGAEAPVVPEKVGTGISDEEDASSESGKIGAGASEAGRTVRPTEVTPTFQTKSDESDAISTDRVTADGNVVSMSIPSCGTDGSYQERVAFSKLYQHFGGTVQQQFSIDYFYRTSVTYLNTVTIAGEATVLSDLRVRKVDATNDEPLELSQFRLYTDKAATKPARQAVVSLSGEVQYDADGAIAMRDVEPVTTDSDGTLTIEYLVPGDYYLKEIDPTLGYGLPETNPIKVTVKGADEGTPLAGPTLSGGQGNEAKVLKPVNTARADNFKNASNWVTAKNNITLTSELDVARIDDGVYIRNGGKPIAITEPEAATGTENPGDATGGDAETPGDAANPKDAGAGDGADPSGGIGEPVVDANPAAPALTPLGGGSYTVTFGAGESAETKTFATAAEAQDAINAMIKGRKLTCENAAITIDAGTRVYHREAADTDVVTIGDPPLPVHLQVGASKVLKGGDDDIEDGQFRFTLDGADSTGDIHETVGVTSTGSFFANHTGTVDFSPLTFDRAGSYEFTVTEENDPSDTAVSYNPEGVSYRLWVEVVPDWLGRFRMDGVEAEPTESEQESGATDPKDDSTGDADSGGSGSDPDTSQRRYQGLAASVHIAKVTRGADGNPAVGEKEFLGTYYGWWTNTTIRSEDGTVTGFTPNPRFLNTRTEFRFVNVAKSTTLPRTGAAGLLAVSMAGLMLLLAGALIVARESRRNATRR</sequence>
<keyword evidence="2" id="KW-1133">Transmembrane helix</keyword>
<feature type="region of interest" description="Disordered" evidence="1">
    <location>
        <begin position="401"/>
        <end position="478"/>
    </location>
</feature>
<dbReference type="NCBIfam" id="TIGR01167">
    <property type="entry name" value="LPXTG_anchor"/>
    <property type="match status" value="1"/>
</dbReference>
<dbReference type="EMBL" id="JAFEJS010000006">
    <property type="protein sequence ID" value="MBT1173132.1"/>
    <property type="molecule type" value="Genomic_DNA"/>
</dbReference>
<proteinExistence type="predicted"/>
<feature type="compositionally biased region" description="Gly residues" evidence="1">
    <location>
        <begin position="760"/>
        <end position="771"/>
    </location>
</feature>
<evidence type="ECO:0000256" key="1">
    <source>
        <dbReference type="SAM" id="MobiDB-lite"/>
    </source>
</evidence>
<evidence type="ECO:0000256" key="2">
    <source>
        <dbReference type="SAM" id="Phobius"/>
    </source>
</evidence>
<feature type="compositionally biased region" description="Basic and acidic residues" evidence="1">
    <location>
        <begin position="1"/>
        <end position="64"/>
    </location>
</feature>
<keyword evidence="2" id="KW-0472">Membrane</keyword>
<feature type="compositionally biased region" description="Low complexity" evidence="1">
    <location>
        <begin position="409"/>
        <end position="425"/>
    </location>
</feature>
<evidence type="ECO:0000313" key="5">
    <source>
        <dbReference type="Proteomes" id="UP000773064"/>
    </source>
</evidence>
<feature type="domain" description="SpaA-like prealbumin fold" evidence="3">
    <location>
        <begin position="552"/>
        <end position="652"/>
    </location>
</feature>